<organism evidence="1 2">
    <name type="scientific">Armillaria novae-zelandiae</name>
    <dbReference type="NCBI Taxonomy" id="153914"/>
    <lineage>
        <taxon>Eukaryota</taxon>
        <taxon>Fungi</taxon>
        <taxon>Dikarya</taxon>
        <taxon>Basidiomycota</taxon>
        <taxon>Agaricomycotina</taxon>
        <taxon>Agaricomycetes</taxon>
        <taxon>Agaricomycetidae</taxon>
        <taxon>Agaricales</taxon>
        <taxon>Marasmiineae</taxon>
        <taxon>Physalacriaceae</taxon>
        <taxon>Armillaria</taxon>
    </lineage>
</organism>
<protein>
    <recommendedName>
        <fullName evidence="3">Oxidoreductase FAD/NAD(P)-binding domain-containing protein</fullName>
    </recommendedName>
</protein>
<dbReference type="InterPro" id="IPR050415">
    <property type="entry name" value="MRET"/>
</dbReference>
<dbReference type="EMBL" id="JAUEPR010000046">
    <property type="protein sequence ID" value="KAK0471873.1"/>
    <property type="molecule type" value="Genomic_DNA"/>
</dbReference>
<dbReference type="GO" id="GO:0016491">
    <property type="term" value="F:oxidoreductase activity"/>
    <property type="evidence" value="ECO:0007669"/>
    <property type="project" value="TreeGrafter"/>
</dbReference>
<gene>
    <name evidence="1" type="ORF">IW261DRAFT_1424815</name>
</gene>
<evidence type="ECO:0000313" key="1">
    <source>
        <dbReference type="EMBL" id="KAK0471873.1"/>
    </source>
</evidence>
<sequence length="155" mass="16844">MAPVALTIPIMGITGEFTLERASKRVALFAEGIGVTPFLSMLGGVRRGGGGDGWDVVLVLSTREPEVLLPLVWEVAGKEKGVRVHVFSDKAVLEAGNAVVYRGQVTSGYLVERREDWVGRDVYVCGPESYRESVIEGLVEAGVEKATIRTETFEY</sequence>
<evidence type="ECO:0008006" key="3">
    <source>
        <dbReference type="Google" id="ProtNLM"/>
    </source>
</evidence>
<name>A0AA39NU49_9AGAR</name>
<dbReference type="AlphaFoldDB" id="A0AA39NU49"/>
<dbReference type="Proteomes" id="UP001175227">
    <property type="component" value="Unassembled WGS sequence"/>
</dbReference>
<accession>A0AA39NU49</accession>
<comment type="caution">
    <text evidence="1">The sequence shown here is derived from an EMBL/GenBank/DDBJ whole genome shotgun (WGS) entry which is preliminary data.</text>
</comment>
<proteinExistence type="predicted"/>
<keyword evidence="2" id="KW-1185">Reference proteome</keyword>
<dbReference type="SUPFAM" id="SSF52343">
    <property type="entry name" value="Ferredoxin reductase-like, C-terminal NADP-linked domain"/>
    <property type="match status" value="1"/>
</dbReference>
<dbReference type="PANTHER" id="PTHR47354:SF5">
    <property type="entry name" value="PROTEIN RFBI"/>
    <property type="match status" value="1"/>
</dbReference>
<evidence type="ECO:0000313" key="2">
    <source>
        <dbReference type="Proteomes" id="UP001175227"/>
    </source>
</evidence>
<reference evidence="1" key="1">
    <citation type="submission" date="2023-06" db="EMBL/GenBank/DDBJ databases">
        <authorList>
            <consortium name="Lawrence Berkeley National Laboratory"/>
            <person name="Ahrendt S."/>
            <person name="Sahu N."/>
            <person name="Indic B."/>
            <person name="Wong-Bajracharya J."/>
            <person name="Merenyi Z."/>
            <person name="Ke H.-M."/>
            <person name="Monk M."/>
            <person name="Kocsube S."/>
            <person name="Drula E."/>
            <person name="Lipzen A."/>
            <person name="Balint B."/>
            <person name="Henrissat B."/>
            <person name="Andreopoulos B."/>
            <person name="Martin F.M."/>
            <person name="Harder C.B."/>
            <person name="Rigling D."/>
            <person name="Ford K.L."/>
            <person name="Foster G.D."/>
            <person name="Pangilinan J."/>
            <person name="Papanicolaou A."/>
            <person name="Barry K."/>
            <person name="LaButti K."/>
            <person name="Viragh M."/>
            <person name="Koriabine M."/>
            <person name="Yan M."/>
            <person name="Riley R."/>
            <person name="Champramary S."/>
            <person name="Plett K.L."/>
            <person name="Tsai I.J."/>
            <person name="Slot J."/>
            <person name="Sipos G."/>
            <person name="Plett J."/>
            <person name="Nagy L.G."/>
            <person name="Grigoriev I.V."/>
        </authorList>
    </citation>
    <scope>NUCLEOTIDE SEQUENCE</scope>
    <source>
        <strain evidence="1">ICMP 16352</strain>
    </source>
</reference>
<dbReference type="Gene3D" id="3.40.50.80">
    <property type="entry name" value="Nucleotide-binding domain of ferredoxin-NADP reductase (FNR) module"/>
    <property type="match status" value="1"/>
</dbReference>
<dbReference type="InterPro" id="IPR039261">
    <property type="entry name" value="FNR_nucleotide-bd"/>
</dbReference>
<dbReference type="PANTHER" id="PTHR47354">
    <property type="entry name" value="NADH OXIDOREDUCTASE HCR"/>
    <property type="match status" value="1"/>
</dbReference>